<keyword evidence="6 8" id="KW-0472">Membrane</keyword>
<reference evidence="10" key="1">
    <citation type="journal article" date="2020" name="MBio">
        <title>Horizontal gene transfer to a defensive symbiont with a reduced genome amongst a multipartite beetle microbiome.</title>
        <authorList>
            <person name="Waterworth S.C."/>
            <person name="Florez L.V."/>
            <person name="Rees E.R."/>
            <person name="Hertweck C."/>
            <person name="Kaltenpoth M."/>
            <person name="Kwan J.C."/>
        </authorList>
    </citation>
    <scope>NUCLEOTIDE SEQUENCE [LARGE SCALE GENOMIC DNA]</scope>
</reference>
<evidence type="ECO:0000256" key="4">
    <source>
        <dbReference type="ARBA" id="ARBA00022692"/>
    </source>
</evidence>
<dbReference type="PANTHER" id="PTHR30558">
    <property type="entry name" value="EXBD MEMBRANE COMPONENT OF PMF-DRIVEN MACROMOLECULE IMPORT SYSTEM"/>
    <property type="match status" value="1"/>
</dbReference>
<comment type="similarity">
    <text evidence="2 7">Belongs to the ExbD/TolR family.</text>
</comment>
<dbReference type="InterPro" id="IPR003400">
    <property type="entry name" value="ExbD"/>
</dbReference>
<protein>
    <submittedName>
        <fullName evidence="9">Biopolymer transport protein ExbD</fullName>
    </submittedName>
</protein>
<dbReference type="PANTHER" id="PTHR30558:SF9">
    <property type="entry name" value="BIOPOLYMER TRANSPORT PROTEIN EXBD"/>
    <property type="match status" value="1"/>
</dbReference>
<feature type="transmembrane region" description="Helical" evidence="8">
    <location>
        <begin position="21"/>
        <end position="41"/>
    </location>
</feature>
<evidence type="ECO:0000256" key="5">
    <source>
        <dbReference type="ARBA" id="ARBA00022989"/>
    </source>
</evidence>
<dbReference type="Gene3D" id="3.30.420.270">
    <property type="match status" value="1"/>
</dbReference>
<dbReference type="GO" id="GO:0015031">
    <property type="term" value="P:protein transport"/>
    <property type="evidence" value="ECO:0007669"/>
    <property type="project" value="UniProtKB-KW"/>
</dbReference>
<evidence type="ECO:0000256" key="1">
    <source>
        <dbReference type="ARBA" id="ARBA00004162"/>
    </source>
</evidence>
<evidence type="ECO:0000256" key="7">
    <source>
        <dbReference type="RuleBase" id="RU003879"/>
    </source>
</evidence>
<organism evidence="9 10">
    <name type="scientific">Acinetobacter bereziniae</name>
    <name type="common">Acinetobacter genomosp. 10</name>
    <dbReference type="NCBI Taxonomy" id="106648"/>
    <lineage>
        <taxon>Bacteria</taxon>
        <taxon>Pseudomonadati</taxon>
        <taxon>Pseudomonadota</taxon>
        <taxon>Gammaproteobacteria</taxon>
        <taxon>Moraxellales</taxon>
        <taxon>Moraxellaceae</taxon>
        <taxon>Acinetobacter</taxon>
    </lineage>
</organism>
<keyword evidence="7" id="KW-0813">Transport</keyword>
<comment type="caution">
    <text evidence="9">The sequence shown here is derived from an EMBL/GenBank/DDBJ whole genome shotgun (WGS) entry which is preliminary data.</text>
</comment>
<dbReference type="GO" id="GO:0022857">
    <property type="term" value="F:transmembrane transporter activity"/>
    <property type="evidence" value="ECO:0007669"/>
    <property type="project" value="InterPro"/>
</dbReference>
<evidence type="ECO:0000313" key="9">
    <source>
        <dbReference type="EMBL" id="KAF1025245.1"/>
    </source>
</evidence>
<evidence type="ECO:0000256" key="8">
    <source>
        <dbReference type="SAM" id="Phobius"/>
    </source>
</evidence>
<comment type="subcellular location">
    <subcellularLocation>
        <location evidence="1">Cell membrane</location>
        <topology evidence="1">Single-pass membrane protein</topology>
    </subcellularLocation>
    <subcellularLocation>
        <location evidence="7">Cell membrane</location>
        <topology evidence="7">Single-pass type II membrane protein</topology>
    </subcellularLocation>
</comment>
<dbReference type="Pfam" id="PF02472">
    <property type="entry name" value="ExbD"/>
    <property type="match status" value="1"/>
</dbReference>
<sequence length="138" mass="15238">MAFSSRKKKIKQNEVISEINVTPFIDVMLVLLIVFMVAAPLSTVNVPLDLPKSNSQVTQSDAEPIVVSINEKLEIFIGDTGISKDLLAKKLTEKTKGDKEKRIYIRAAKAVPYNSFMELVNTLSKLGYSKVALVGEPQ</sequence>
<keyword evidence="5 8" id="KW-1133">Transmembrane helix</keyword>
<proteinExistence type="inferred from homology"/>
<evidence type="ECO:0000313" key="10">
    <source>
        <dbReference type="Proteomes" id="UP000490535"/>
    </source>
</evidence>
<dbReference type="EMBL" id="WNDP01000043">
    <property type="protein sequence ID" value="KAF1025245.1"/>
    <property type="molecule type" value="Genomic_DNA"/>
</dbReference>
<keyword evidence="7" id="KW-0653">Protein transport</keyword>
<dbReference type="AlphaFoldDB" id="A0A833UPG1"/>
<dbReference type="Proteomes" id="UP000490535">
    <property type="component" value="Unassembled WGS sequence"/>
</dbReference>
<accession>A0A833UPG1</accession>
<keyword evidence="4 7" id="KW-0812">Transmembrane</keyword>
<gene>
    <name evidence="9" type="primary">exbD_3</name>
    <name evidence="9" type="ORF">GAK29_02034</name>
</gene>
<evidence type="ECO:0000256" key="3">
    <source>
        <dbReference type="ARBA" id="ARBA00022475"/>
    </source>
</evidence>
<keyword evidence="3" id="KW-1003">Cell membrane</keyword>
<evidence type="ECO:0000256" key="6">
    <source>
        <dbReference type="ARBA" id="ARBA00023136"/>
    </source>
</evidence>
<evidence type="ECO:0000256" key="2">
    <source>
        <dbReference type="ARBA" id="ARBA00005811"/>
    </source>
</evidence>
<name>A0A833UPG1_ACIBZ</name>
<dbReference type="GO" id="GO:0005886">
    <property type="term" value="C:plasma membrane"/>
    <property type="evidence" value="ECO:0007669"/>
    <property type="project" value="UniProtKB-SubCell"/>
</dbReference>